<comment type="similarity">
    <text evidence="2">Belongs to the outer membrane factor (OMF) (TC 1.B.17) family.</text>
</comment>
<keyword evidence="6" id="KW-0472">Membrane</keyword>
<dbReference type="NCBIfam" id="TIGR01844">
    <property type="entry name" value="type_I_sec_TolC"/>
    <property type="match status" value="1"/>
</dbReference>
<accession>A0ABU8IV30</accession>
<sequence>MAFGAAAPAHAFGLAEAYDAALTHDPVYAAAIKERDAGEANRAIGLSYLLPNVSANYANYRDWTRTTQLGQLYPGEPQTTDQQYRAYSTGISLRQPLFSYEGIARYRYGKALALASDATFAGHGEELLVRVLTAYTDTAYALDQLALALAQQKAFDEQLASNEALFRNGEGTRTDILETRAKAELARADVVDARDNVDNMAHTLEALTGLSVDKDASNLDTLTEKYKPDVAPAGDFDQWHDIALDSNADLIAERHTVEAARQQVEVARAGFYPRVDIVASMGRNQSDSVNTIGTRYTTKSVGVEITIPLYSGGLVSASSHQAKANYEREQFILQDKTDKVLLDVRKQYNVCVSSQTRIDALEQAVESATLLITATRKSVQAGVRTNLDVLTAEQQLYQSRRDLAKARYQYLLATLQLRKAAGILTANDLYDVSKWFVPANGNVGVSSAAQQNAKRTGYVMSERLHLNPHPAPALANAAWLGQTR</sequence>
<evidence type="ECO:0000256" key="5">
    <source>
        <dbReference type="ARBA" id="ARBA00022692"/>
    </source>
</evidence>
<gene>
    <name evidence="8" type="ORF">H3V53_20330</name>
</gene>
<evidence type="ECO:0000256" key="7">
    <source>
        <dbReference type="ARBA" id="ARBA00023237"/>
    </source>
</evidence>
<organism evidence="8 9">
    <name type="scientific">Paraburkholderia bengalensis</name>
    <dbReference type="NCBI Taxonomy" id="2747562"/>
    <lineage>
        <taxon>Bacteria</taxon>
        <taxon>Pseudomonadati</taxon>
        <taxon>Pseudomonadota</taxon>
        <taxon>Betaproteobacteria</taxon>
        <taxon>Burkholderiales</taxon>
        <taxon>Burkholderiaceae</taxon>
        <taxon>Paraburkholderia</taxon>
    </lineage>
</organism>
<evidence type="ECO:0000313" key="8">
    <source>
        <dbReference type="EMBL" id="MEI5999470.1"/>
    </source>
</evidence>
<evidence type="ECO:0000256" key="1">
    <source>
        <dbReference type="ARBA" id="ARBA00004442"/>
    </source>
</evidence>
<dbReference type="PANTHER" id="PTHR30026:SF20">
    <property type="entry name" value="OUTER MEMBRANE PROTEIN TOLC"/>
    <property type="match status" value="1"/>
</dbReference>
<dbReference type="InterPro" id="IPR051906">
    <property type="entry name" value="TolC-like"/>
</dbReference>
<dbReference type="Pfam" id="PF02321">
    <property type="entry name" value="OEP"/>
    <property type="match status" value="2"/>
</dbReference>
<comment type="caution">
    <text evidence="8">The sequence shown here is derived from an EMBL/GenBank/DDBJ whole genome shotgun (WGS) entry which is preliminary data.</text>
</comment>
<keyword evidence="5" id="KW-0812">Transmembrane</keyword>
<dbReference type="PANTHER" id="PTHR30026">
    <property type="entry name" value="OUTER MEMBRANE PROTEIN TOLC"/>
    <property type="match status" value="1"/>
</dbReference>
<evidence type="ECO:0000256" key="3">
    <source>
        <dbReference type="ARBA" id="ARBA00022448"/>
    </source>
</evidence>
<proteinExistence type="inferred from homology"/>
<reference evidence="8 9" key="1">
    <citation type="journal article" date="2022" name="Arch. Microbiol.">
        <title>Paraburkholderia bengalensis sp. nov. isolated from roots of Oryza sativa, IR64.</title>
        <authorList>
            <person name="Nag P."/>
            <person name="Mondal N."/>
            <person name="Sarkar J."/>
            <person name="Das S."/>
        </authorList>
    </citation>
    <scope>NUCLEOTIDE SEQUENCE [LARGE SCALE GENOMIC DNA]</scope>
    <source>
        <strain evidence="8 9">IR64_4_BI</strain>
    </source>
</reference>
<dbReference type="SUPFAM" id="SSF56954">
    <property type="entry name" value="Outer membrane efflux proteins (OEP)"/>
    <property type="match status" value="1"/>
</dbReference>
<keyword evidence="4" id="KW-1134">Transmembrane beta strand</keyword>
<evidence type="ECO:0000256" key="4">
    <source>
        <dbReference type="ARBA" id="ARBA00022452"/>
    </source>
</evidence>
<evidence type="ECO:0000256" key="6">
    <source>
        <dbReference type="ARBA" id="ARBA00023136"/>
    </source>
</evidence>
<protein>
    <submittedName>
        <fullName evidence="8">TolC family outer membrane protein</fullName>
    </submittedName>
</protein>
<keyword evidence="9" id="KW-1185">Reference proteome</keyword>
<dbReference type="Proteomes" id="UP001386437">
    <property type="component" value="Unassembled WGS sequence"/>
</dbReference>
<evidence type="ECO:0000256" key="2">
    <source>
        <dbReference type="ARBA" id="ARBA00007613"/>
    </source>
</evidence>
<dbReference type="EMBL" id="JACFYJ010000034">
    <property type="protein sequence ID" value="MEI5999470.1"/>
    <property type="molecule type" value="Genomic_DNA"/>
</dbReference>
<dbReference type="InterPro" id="IPR003423">
    <property type="entry name" value="OMP_efflux"/>
</dbReference>
<keyword evidence="7" id="KW-0998">Cell outer membrane</keyword>
<keyword evidence="3" id="KW-0813">Transport</keyword>
<dbReference type="Gene3D" id="1.20.1600.10">
    <property type="entry name" value="Outer membrane efflux proteins (OEP)"/>
    <property type="match status" value="1"/>
</dbReference>
<comment type="subcellular location">
    <subcellularLocation>
        <location evidence="1">Cell outer membrane</location>
    </subcellularLocation>
</comment>
<evidence type="ECO:0000313" key="9">
    <source>
        <dbReference type="Proteomes" id="UP001386437"/>
    </source>
</evidence>
<dbReference type="InterPro" id="IPR010130">
    <property type="entry name" value="T1SS_OMP_TolC"/>
</dbReference>
<name>A0ABU8IV30_9BURK</name>